<dbReference type="SUPFAM" id="SSF52540">
    <property type="entry name" value="P-loop containing nucleoside triphosphate hydrolases"/>
    <property type="match status" value="1"/>
</dbReference>
<dbReference type="Pfam" id="PF00308">
    <property type="entry name" value="Bac_DnaA"/>
    <property type="match status" value="1"/>
</dbReference>
<dbReference type="PANTHER" id="PTHR30050">
    <property type="entry name" value="CHROMOSOMAL REPLICATION INITIATOR PROTEIN DNAA"/>
    <property type="match status" value="1"/>
</dbReference>
<dbReference type="RefSeq" id="WP_169792297.1">
    <property type="nucleotide sequence ID" value="NZ_CP013189.1"/>
</dbReference>
<protein>
    <submittedName>
        <fullName evidence="3">Putative DnaA protein</fullName>
    </submittedName>
</protein>
<evidence type="ECO:0000259" key="2">
    <source>
        <dbReference type="Pfam" id="PF22688"/>
    </source>
</evidence>
<name>A0A0S2KE78_9GAMM</name>
<accession>A0A0S2KE78</accession>
<reference evidence="3 4" key="1">
    <citation type="submission" date="2015-11" db="EMBL/GenBank/DDBJ databases">
        <authorList>
            <person name="Zhang Y."/>
            <person name="Guo Z."/>
        </authorList>
    </citation>
    <scope>NUCLEOTIDE SEQUENCE [LARGE SCALE GENOMIC DNA]</scope>
    <source>
        <strain evidence="3 4">KCTC 32221</strain>
    </source>
</reference>
<dbReference type="EMBL" id="CP013189">
    <property type="protein sequence ID" value="ALO46636.1"/>
    <property type="molecule type" value="Genomic_DNA"/>
</dbReference>
<dbReference type="Proteomes" id="UP000065641">
    <property type="component" value="Chromosome"/>
</dbReference>
<dbReference type="GO" id="GO:0006270">
    <property type="term" value="P:DNA replication initiation"/>
    <property type="evidence" value="ECO:0007669"/>
    <property type="project" value="TreeGrafter"/>
</dbReference>
<evidence type="ECO:0000259" key="1">
    <source>
        <dbReference type="Pfam" id="PF00308"/>
    </source>
</evidence>
<dbReference type="Gene3D" id="1.10.8.60">
    <property type="match status" value="1"/>
</dbReference>
<feature type="domain" description="Hda lid" evidence="2">
    <location>
        <begin position="183"/>
        <end position="247"/>
    </location>
</feature>
<evidence type="ECO:0000313" key="3">
    <source>
        <dbReference type="EMBL" id="ALO46636.1"/>
    </source>
</evidence>
<dbReference type="KEGG" id="pspi:PS2015_1995"/>
<dbReference type="NCBIfam" id="TIGR03420">
    <property type="entry name" value="DnaA_homol_Hda"/>
    <property type="match status" value="1"/>
</dbReference>
<organism evidence="3 4">
    <name type="scientific">Pseudohongiella spirulinae</name>
    <dbReference type="NCBI Taxonomy" id="1249552"/>
    <lineage>
        <taxon>Bacteria</taxon>
        <taxon>Pseudomonadati</taxon>
        <taxon>Pseudomonadota</taxon>
        <taxon>Gammaproteobacteria</taxon>
        <taxon>Pseudomonadales</taxon>
        <taxon>Pseudohongiellaceae</taxon>
        <taxon>Pseudohongiella</taxon>
    </lineage>
</organism>
<dbReference type="InterPro" id="IPR013317">
    <property type="entry name" value="DnaA_dom"/>
</dbReference>
<dbReference type="InterPro" id="IPR055199">
    <property type="entry name" value="Hda_lid"/>
</dbReference>
<feature type="domain" description="Chromosomal replication initiator protein DnaA ATPAse" evidence="1">
    <location>
        <begin position="64"/>
        <end position="172"/>
    </location>
</feature>
<dbReference type="GO" id="GO:0032297">
    <property type="term" value="P:negative regulation of DNA-templated DNA replication initiation"/>
    <property type="evidence" value="ECO:0007669"/>
    <property type="project" value="InterPro"/>
</dbReference>
<keyword evidence="4" id="KW-1185">Reference proteome</keyword>
<proteinExistence type="predicted"/>
<dbReference type="PANTHER" id="PTHR30050:SF5">
    <property type="entry name" value="DNAA REGULATORY INACTIVATOR HDA"/>
    <property type="match status" value="1"/>
</dbReference>
<gene>
    <name evidence="3" type="ORF">PS2015_1995</name>
</gene>
<dbReference type="InterPro" id="IPR017788">
    <property type="entry name" value="Hda"/>
</dbReference>
<sequence>MTGRAPRQLSLRVSLDDEATFSNFFVPSDSATGALAVKHLQQRLLNWQQCEARKGATLLEDFTWLWGSQGAGCSHLLQAVCHAADEAGLKVFYLDFADADSLRPEVLDGLEQLDVLCLDHLDQMPAQSAWEQALFGLYNRLAQSGCALIAAASRSPQQMSFMLPDLLSRLQSAAVFYVQVLDDQHKAAALQMRAIRRGFTISNEVAEFLVRRSERSTSSLFSLLNELDRHSLEAGRRITIPMLKTLMGW</sequence>
<dbReference type="Pfam" id="PF22688">
    <property type="entry name" value="Hda_lid"/>
    <property type="match status" value="1"/>
</dbReference>
<dbReference type="AlphaFoldDB" id="A0A0S2KE78"/>
<dbReference type="Gene3D" id="3.40.50.300">
    <property type="entry name" value="P-loop containing nucleotide triphosphate hydrolases"/>
    <property type="match status" value="1"/>
</dbReference>
<dbReference type="InterPro" id="IPR027417">
    <property type="entry name" value="P-loop_NTPase"/>
</dbReference>
<dbReference type="STRING" id="1249552.PS2015_1995"/>
<evidence type="ECO:0000313" key="4">
    <source>
        <dbReference type="Proteomes" id="UP000065641"/>
    </source>
</evidence>